<dbReference type="Pfam" id="PF01357">
    <property type="entry name" value="Expansin_C"/>
    <property type="match status" value="1"/>
</dbReference>
<sequence length="274" mass="29551">MAASLVCSIKLSLLIQLFILFCLPNNTCLGLQTKRRFSLPMSGRTWYSGGSTWYGPPNGAGSDGGACGYGKAVEAAPFSSMIAAGSPSLFRNGRGCGTCYQVKCNNHLCSRKPVTVVITDLCPGGPCFDEAAHFDLSGTAIGRMALPGRAEQLRSVGRVPIEYARVACEYPGRSVTFRVDLGSTPNYLSVLIEFEDGDGDLATVDLKETPSGGTWRRMMPSWGALWKLDAGGELRAPISIRLTSRYSGKILVAKNVIPARWRPGATYRSFVNYE</sequence>
<dbReference type="InterPro" id="IPR036749">
    <property type="entry name" value="Expansin_CBD_sf"/>
</dbReference>
<protein>
    <submittedName>
        <fullName evidence="7">Expansin-B18</fullName>
    </submittedName>
</protein>
<feature type="signal peptide" evidence="4">
    <location>
        <begin position="1"/>
        <end position="30"/>
    </location>
</feature>
<gene>
    <name evidence="7" type="ORF">QJS04_geneDACA012474</name>
</gene>
<dbReference type="CDD" id="cd22275">
    <property type="entry name" value="DPBB_EXPB_N"/>
    <property type="match status" value="1"/>
</dbReference>
<comment type="caution">
    <text evidence="7">The sequence shown here is derived from an EMBL/GenBank/DDBJ whole genome shotgun (WGS) entry which is preliminary data.</text>
</comment>
<dbReference type="PRINTS" id="PR00829">
    <property type="entry name" value="LOLP1ALLERGN"/>
</dbReference>
<evidence type="ECO:0000256" key="4">
    <source>
        <dbReference type="SAM" id="SignalP"/>
    </source>
</evidence>
<feature type="domain" description="Expansin-like CBD" evidence="6">
    <location>
        <begin position="186"/>
        <end position="269"/>
    </location>
</feature>
<dbReference type="SUPFAM" id="SSF49590">
    <property type="entry name" value="PHL pollen allergen"/>
    <property type="match status" value="1"/>
</dbReference>
<evidence type="ECO:0000259" key="6">
    <source>
        <dbReference type="PROSITE" id="PS50843"/>
    </source>
</evidence>
<feature type="domain" description="Expansin-like EG45" evidence="5">
    <location>
        <begin position="64"/>
        <end position="173"/>
    </location>
</feature>
<dbReference type="InterPro" id="IPR007112">
    <property type="entry name" value="Expansin/allergen_DPBB_dom"/>
</dbReference>
<dbReference type="InterPro" id="IPR005795">
    <property type="entry name" value="LolPI"/>
</dbReference>
<dbReference type="GO" id="GO:0005576">
    <property type="term" value="C:extracellular region"/>
    <property type="evidence" value="ECO:0007669"/>
    <property type="project" value="UniProtKB-SubCell"/>
</dbReference>
<name>A0AAV9B8A2_ACOGR</name>
<keyword evidence="4" id="KW-0732">Signal</keyword>
<dbReference type="EMBL" id="JAUJYN010000004">
    <property type="protein sequence ID" value="KAK1272613.1"/>
    <property type="molecule type" value="Genomic_DNA"/>
</dbReference>
<dbReference type="Gene3D" id="2.40.40.10">
    <property type="entry name" value="RlpA-like domain"/>
    <property type="match status" value="1"/>
</dbReference>
<keyword evidence="3" id="KW-0964">Secreted</keyword>
<dbReference type="InterPro" id="IPR007117">
    <property type="entry name" value="Expansin_CBD"/>
</dbReference>
<reference evidence="7" key="2">
    <citation type="submission" date="2023-06" db="EMBL/GenBank/DDBJ databases">
        <authorList>
            <person name="Ma L."/>
            <person name="Liu K.-W."/>
            <person name="Li Z."/>
            <person name="Hsiao Y.-Y."/>
            <person name="Qi Y."/>
            <person name="Fu T."/>
            <person name="Tang G."/>
            <person name="Zhang D."/>
            <person name="Sun W.-H."/>
            <person name="Liu D.-K."/>
            <person name="Li Y."/>
            <person name="Chen G.-Z."/>
            <person name="Liu X.-D."/>
            <person name="Liao X.-Y."/>
            <person name="Jiang Y.-T."/>
            <person name="Yu X."/>
            <person name="Hao Y."/>
            <person name="Huang J."/>
            <person name="Zhao X.-W."/>
            <person name="Ke S."/>
            <person name="Chen Y.-Y."/>
            <person name="Wu W.-L."/>
            <person name="Hsu J.-L."/>
            <person name="Lin Y.-F."/>
            <person name="Huang M.-D."/>
            <person name="Li C.-Y."/>
            <person name="Huang L."/>
            <person name="Wang Z.-W."/>
            <person name="Zhao X."/>
            <person name="Zhong W.-Y."/>
            <person name="Peng D.-H."/>
            <person name="Ahmad S."/>
            <person name="Lan S."/>
            <person name="Zhang J.-S."/>
            <person name="Tsai W.-C."/>
            <person name="Van De Peer Y."/>
            <person name="Liu Z.-J."/>
        </authorList>
    </citation>
    <scope>NUCLEOTIDE SEQUENCE</scope>
    <source>
        <strain evidence="7">SCP</strain>
        <tissue evidence="7">Leaves</tissue>
    </source>
</reference>
<dbReference type="PANTHER" id="PTHR31692">
    <property type="entry name" value="EXPANSIN-B3"/>
    <property type="match status" value="1"/>
</dbReference>
<evidence type="ECO:0000313" key="7">
    <source>
        <dbReference type="EMBL" id="KAK1272613.1"/>
    </source>
</evidence>
<dbReference type="PROSITE" id="PS50843">
    <property type="entry name" value="EXPANSIN_CBD"/>
    <property type="match status" value="1"/>
</dbReference>
<dbReference type="AlphaFoldDB" id="A0AAV9B8A2"/>
<reference evidence="7" key="1">
    <citation type="journal article" date="2023" name="Nat. Commun.">
        <title>Diploid and tetraploid genomes of Acorus and the evolution of monocots.</title>
        <authorList>
            <person name="Ma L."/>
            <person name="Liu K.W."/>
            <person name="Li Z."/>
            <person name="Hsiao Y.Y."/>
            <person name="Qi Y."/>
            <person name="Fu T."/>
            <person name="Tang G.D."/>
            <person name="Zhang D."/>
            <person name="Sun W.H."/>
            <person name="Liu D.K."/>
            <person name="Li Y."/>
            <person name="Chen G.Z."/>
            <person name="Liu X.D."/>
            <person name="Liao X.Y."/>
            <person name="Jiang Y.T."/>
            <person name="Yu X."/>
            <person name="Hao Y."/>
            <person name="Huang J."/>
            <person name="Zhao X.W."/>
            <person name="Ke S."/>
            <person name="Chen Y.Y."/>
            <person name="Wu W.L."/>
            <person name="Hsu J.L."/>
            <person name="Lin Y.F."/>
            <person name="Huang M.D."/>
            <person name="Li C.Y."/>
            <person name="Huang L."/>
            <person name="Wang Z.W."/>
            <person name="Zhao X."/>
            <person name="Zhong W.Y."/>
            <person name="Peng D.H."/>
            <person name="Ahmad S."/>
            <person name="Lan S."/>
            <person name="Zhang J.S."/>
            <person name="Tsai W.C."/>
            <person name="Van de Peer Y."/>
            <person name="Liu Z.J."/>
        </authorList>
    </citation>
    <scope>NUCLEOTIDE SEQUENCE</scope>
    <source>
        <strain evidence="7">SCP</strain>
    </source>
</reference>
<dbReference type="PRINTS" id="PR01225">
    <property type="entry name" value="EXPANSNFAMLY"/>
</dbReference>
<evidence type="ECO:0000256" key="3">
    <source>
        <dbReference type="ARBA" id="ARBA00022525"/>
    </source>
</evidence>
<accession>A0AAV9B8A2</accession>
<comment type="similarity">
    <text evidence="2">Belongs to the expansin family. Expansin B subfamily.</text>
</comment>
<dbReference type="SUPFAM" id="SSF50685">
    <property type="entry name" value="Barwin-like endoglucanases"/>
    <property type="match status" value="1"/>
</dbReference>
<evidence type="ECO:0000259" key="5">
    <source>
        <dbReference type="PROSITE" id="PS50842"/>
    </source>
</evidence>
<evidence type="ECO:0000313" key="8">
    <source>
        <dbReference type="Proteomes" id="UP001179952"/>
    </source>
</evidence>
<organism evidence="7 8">
    <name type="scientific">Acorus gramineus</name>
    <name type="common">Dwarf sweet flag</name>
    <dbReference type="NCBI Taxonomy" id="55184"/>
    <lineage>
        <taxon>Eukaryota</taxon>
        <taxon>Viridiplantae</taxon>
        <taxon>Streptophyta</taxon>
        <taxon>Embryophyta</taxon>
        <taxon>Tracheophyta</taxon>
        <taxon>Spermatophyta</taxon>
        <taxon>Magnoliopsida</taxon>
        <taxon>Liliopsida</taxon>
        <taxon>Acoraceae</taxon>
        <taxon>Acorus</taxon>
    </lineage>
</organism>
<dbReference type="PROSITE" id="PS50842">
    <property type="entry name" value="EXPANSIN_EG45"/>
    <property type="match status" value="1"/>
</dbReference>
<dbReference type="Pfam" id="PF03330">
    <property type="entry name" value="DPBB_1"/>
    <property type="match status" value="1"/>
</dbReference>
<dbReference type="InterPro" id="IPR036908">
    <property type="entry name" value="RlpA-like_sf"/>
</dbReference>
<dbReference type="InterPro" id="IPR009009">
    <property type="entry name" value="RlpA-like_DPBB"/>
</dbReference>
<dbReference type="Proteomes" id="UP001179952">
    <property type="component" value="Unassembled WGS sequence"/>
</dbReference>
<dbReference type="SMART" id="SM00837">
    <property type="entry name" value="DPBB_1"/>
    <property type="match status" value="1"/>
</dbReference>
<dbReference type="InterPro" id="IPR007118">
    <property type="entry name" value="Expan_Lol_pI"/>
</dbReference>
<proteinExistence type="inferred from homology"/>
<evidence type="ECO:0000256" key="1">
    <source>
        <dbReference type="ARBA" id="ARBA00004613"/>
    </source>
</evidence>
<dbReference type="PANTHER" id="PTHR31692:SF49">
    <property type="entry name" value="EXPANSIN-B15-LIKE"/>
    <property type="match status" value="1"/>
</dbReference>
<feature type="chain" id="PRO_5043608726" evidence="4">
    <location>
        <begin position="31"/>
        <end position="274"/>
    </location>
</feature>
<dbReference type="Gene3D" id="2.60.40.760">
    <property type="entry name" value="Expansin, cellulose-binding-like domain"/>
    <property type="match status" value="1"/>
</dbReference>
<evidence type="ECO:0000256" key="2">
    <source>
        <dbReference type="ARBA" id="ARBA00005650"/>
    </source>
</evidence>
<comment type="subcellular location">
    <subcellularLocation>
        <location evidence="1">Secreted</location>
    </subcellularLocation>
</comment>
<keyword evidence="8" id="KW-1185">Reference proteome</keyword>